<dbReference type="EMBL" id="JACBZR010000001">
    <property type="protein sequence ID" value="NYI76129.1"/>
    <property type="molecule type" value="Genomic_DNA"/>
</dbReference>
<reference evidence="4 5" key="1">
    <citation type="submission" date="2020-07" db="EMBL/GenBank/DDBJ databases">
        <title>Sequencing the genomes of 1000 actinobacteria strains.</title>
        <authorList>
            <person name="Klenk H.-P."/>
        </authorList>
    </citation>
    <scope>NUCLEOTIDE SEQUENCE [LARGE SCALE GENOMIC DNA]</scope>
    <source>
        <strain evidence="4 5">DSM 26487</strain>
    </source>
</reference>
<evidence type="ECO:0000256" key="2">
    <source>
        <dbReference type="SAM" id="SignalP"/>
    </source>
</evidence>
<dbReference type="InterPro" id="IPR036249">
    <property type="entry name" value="Thioredoxin-like_sf"/>
</dbReference>
<protein>
    <submittedName>
        <fullName evidence="4">ABC-type glycerol-3-phosphate transport system substrate-binding protein</fullName>
    </submittedName>
</protein>
<dbReference type="Proteomes" id="UP000564496">
    <property type="component" value="Unassembled WGS sequence"/>
</dbReference>
<feature type="compositionally biased region" description="Low complexity" evidence="1">
    <location>
        <begin position="34"/>
        <end position="54"/>
    </location>
</feature>
<name>A0A7Z0IQN8_9ACTN</name>
<dbReference type="AlphaFoldDB" id="A0A7Z0IQN8"/>
<evidence type="ECO:0000313" key="5">
    <source>
        <dbReference type="Proteomes" id="UP000564496"/>
    </source>
</evidence>
<proteinExistence type="predicted"/>
<sequence length="164" mass="17327">MHMSYRVVAALALVCLVAAGCGGTGDSGADSAEEPATPAVSSTPATTESTPAEAPAEEATCEGRYADYSAAAVADECYTDTILFFHASWCPECRGFEEAIKSSTVPDGAQILKVDYDSATDLRKKHDVTIQSTFVRVDSSGERVKLWSGYGEDKSVDAVLENTK</sequence>
<organism evidence="4 5">
    <name type="scientific">Nocardioides panzhihuensis</name>
    <dbReference type="NCBI Taxonomy" id="860243"/>
    <lineage>
        <taxon>Bacteria</taxon>
        <taxon>Bacillati</taxon>
        <taxon>Actinomycetota</taxon>
        <taxon>Actinomycetes</taxon>
        <taxon>Propionibacteriales</taxon>
        <taxon>Nocardioidaceae</taxon>
        <taxon>Nocardioides</taxon>
    </lineage>
</organism>
<dbReference type="Pfam" id="PF00085">
    <property type="entry name" value="Thioredoxin"/>
    <property type="match status" value="1"/>
</dbReference>
<keyword evidence="5" id="KW-1185">Reference proteome</keyword>
<feature type="chain" id="PRO_5039092699" evidence="2">
    <location>
        <begin position="20"/>
        <end position="164"/>
    </location>
</feature>
<dbReference type="SUPFAM" id="SSF52833">
    <property type="entry name" value="Thioredoxin-like"/>
    <property type="match status" value="1"/>
</dbReference>
<evidence type="ECO:0000313" key="4">
    <source>
        <dbReference type="EMBL" id="NYI76129.1"/>
    </source>
</evidence>
<feature type="signal peptide" evidence="2">
    <location>
        <begin position="1"/>
        <end position="19"/>
    </location>
</feature>
<feature type="region of interest" description="Disordered" evidence="1">
    <location>
        <begin position="27"/>
        <end position="58"/>
    </location>
</feature>
<evidence type="ECO:0000256" key="1">
    <source>
        <dbReference type="SAM" id="MobiDB-lite"/>
    </source>
</evidence>
<gene>
    <name evidence="4" type="ORF">BJ988_000777</name>
</gene>
<evidence type="ECO:0000259" key="3">
    <source>
        <dbReference type="Pfam" id="PF00085"/>
    </source>
</evidence>
<keyword evidence="2" id="KW-0732">Signal</keyword>
<dbReference type="RefSeq" id="WP_179656802.1">
    <property type="nucleotide sequence ID" value="NZ_JACBZR010000001.1"/>
</dbReference>
<dbReference type="CDD" id="cd02947">
    <property type="entry name" value="TRX_family"/>
    <property type="match status" value="1"/>
</dbReference>
<comment type="caution">
    <text evidence="4">The sequence shown here is derived from an EMBL/GenBank/DDBJ whole genome shotgun (WGS) entry which is preliminary data.</text>
</comment>
<dbReference type="InterPro" id="IPR013766">
    <property type="entry name" value="Thioredoxin_domain"/>
</dbReference>
<feature type="domain" description="Thioredoxin" evidence="3">
    <location>
        <begin position="79"/>
        <end position="150"/>
    </location>
</feature>
<dbReference type="PROSITE" id="PS51257">
    <property type="entry name" value="PROKAR_LIPOPROTEIN"/>
    <property type="match status" value="1"/>
</dbReference>
<dbReference type="Gene3D" id="3.40.30.10">
    <property type="entry name" value="Glutaredoxin"/>
    <property type="match status" value="1"/>
</dbReference>
<accession>A0A7Z0IQN8</accession>